<dbReference type="Proteomes" id="UP000324927">
    <property type="component" value="Unassembled WGS sequence"/>
</dbReference>
<reference evidence="1 2" key="1">
    <citation type="submission" date="2019-08" db="EMBL/GenBank/DDBJ databases">
        <authorList>
            <person name="Grouzdev D."/>
            <person name="Tikhonova E."/>
            <person name="Kravchenko I."/>
        </authorList>
    </citation>
    <scope>NUCLEOTIDE SEQUENCE [LARGE SCALE GENOMIC DNA]</scope>
    <source>
        <strain evidence="1 2">59b</strain>
    </source>
</reference>
<protein>
    <submittedName>
        <fullName evidence="1">Uncharacterized protein</fullName>
    </submittedName>
</protein>
<organism evidence="1 2">
    <name type="scientific">Azospirillum lipoferum</name>
    <dbReference type="NCBI Taxonomy" id="193"/>
    <lineage>
        <taxon>Bacteria</taxon>
        <taxon>Pseudomonadati</taxon>
        <taxon>Pseudomonadota</taxon>
        <taxon>Alphaproteobacteria</taxon>
        <taxon>Rhodospirillales</taxon>
        <taxon>Azospirillaceae</taxon>
        <taxon>Azospirillum</taxon>
    </lineage>
</organism>
<comment type="caution">
    <text evidence="1">The sequence shown here is derived from an EMBL/GenBank/DDBJ whole genome shotgun (WGS) entry which is preliminary data.</text>
</comment>
<proteinExistence type="predicted"/>
<dbReference type="AlphaFoldDB" id="A0A5A9GEV3"/>
<accession>A0A5A9GEV3</accession>
<sequence length="65" mass="7300">MRTPVSVNPANQVPPADLVSRETIGGADCLSDVTIRPADRVNLCKALHESPIVWWSFRMIRHVFE</sequence>
<dbReference type="EMBL" id="VTTN01000013">
    <property type="protein sequence ID" value="KAA0593068.1"/>
    <property type="molecule type" value="Genomic_DNA"/>
</dbReference>
<evidence type="ECO:0000313" key="2">
    <source>
        <dbReference type="Proteomes" id="UP000324927"/>
    </source>
</evidence>
<name>A0A5A9GEV3_AZOLI</name>
<gene>
    <name evidence="1" type="ORF">FZ942_26395</name>
</gene>
<dbReference type="OrthoDB" id="9922983at2"/>
<keyword evidence="2" id="KW-1185">Reference proteome</keyword>
<evidence type="ECO:0000313" key="1">
    <source>
        <dbReference type="EMBL" id="KAA0593068.1"/>
    </source>
</evidence>